<dbReference type="InterPro" id="IPR027417">
    <property type="entry name" value="P-loop_NTPase"/>
</dbReference>
<name>A0A8S2Q8Q1_9BILA</name>
<evidence type="ECO:0000313" key="5">
    <source>
        <dbReference type="EMBL" id="CAF4089293.1"/>
    </source>
</evidence>
<dbReference type="PRINTS" id="PR00906">
    <property type="entry name" value="SECA"/>
</dbReference>
<dbReference type="Pfam" id="PF07517">
    <property type="entry name" value="SecA_DEAD"/>
    <property type="match status" value="1"/>
</dbReference>
<dbReference type="GO" id="GO:0006886">
    <property type="term" value="P:intracellular protein transport"/>
    <property type="evidence" value="ECO:0007669"/>
    <property type="project" value="InterPro"/>
</dbReference>
<accession>A0A8S2Q8Q1</accession>
<dbReference type="InterPro" id="IPR000185">
    <property type="entry name" value="SecA"/>
</dbReference>
<evidence type="ECO:0000256" key="1">
    <source>
        <dbReference type="ARBA" id="ARBA00022927"/>
    </source>
</evidence>
<sequence length="523" mass="60616">IEIINKDISTSLTNELNQLENFFKNVNKCTTVDINQTIESIKLLTIEHIKQWSIEFKSKSYENKIANLYEAIFIVEKAITIFFPEIISLRDAQKLTIASFIYNSKKLLAQVSTGEGKSLIVASIMIIKCLLGEQGDIITSSPILAERDAIENQKLYNVFEISVGHNSSENINARRTAYEKHVVYGDLSSFQRDYLLDHFYEKRILGDRYDNGRTNIIIDEVDSMLLDKGNSVLYLSHQPPFLDTLESVYVLIWQMVITNAANGKYPSVYEIKKAILHNLYPILGKQELFKLTENRETIDNIWVELIDKGNIDGNGKIVSTKVEFEDENLQPFIKHLEYLLKDIFHHEKQIEVPNYLKSFIEQHLTAWIQSIDQVNSRWNEGLHQFLQLKHQCKTSLLSLKAVFISNISFFNMYKNIYGLSGTLGSENEREFLKSIYNVDFLTVPVALSSKFQEAQPIHCKDLVEWRIKIVEQAIEISLKRSVLIICETIKDVEQMNLTFKSQKNFNLNNIFIYKRSYEKFSID</sequence>
<reference evidence="5" key="1">
    <citation type="submission" date="2021-02" db="EMBL/GenBank/DDBJ databases">
        <authorList>
            <person name="Nowell W R."/>
        </authorList>
    </citation>
    <scope>NUCLEOTIDE SEQUENCE</scope>
</reference>
<dbReference type="SMART" id="SM00957">
    <property type="entry name" value="SecA_DEAD"/>
    <property type="match status" value="1"/>
</dbReference>
<dbReference type="InterPro" id="IPR011115">
    <property type="entry name" value="SecA_DEAD"/>
</dbReference>
<dbReference type="Proteomes" id="UP000682733">
    <property type="component" value="Unassembled WGS sequence"/>
</dbReference>
<dbReference type="GO" id="GO:0005524">
    <property type="term" value="F:ATP binding"/>
    <property type="evidence" value="ECO:0007669"/>
    <property type="project" value="InterPro"/>
</dbReference>
<keyword evidence="1" id="KW-0653">Protein transport</keyword>
<organism evidence="5 6">
    <name type="scientific">Didymodactylos carnosus</name>
    <dbReference type="NCBI Taxonomy" id="1234261"/>
    <lineage>
        <taxon>Eukaryota</taxon>
        <taxon>Metazoa</taxon>
        <taxon>Spiralia</taxon>
        <taxon>Gnathifera</taxon>
        <taxon>Rotifera</taxon>
        <taxon>Eurotatoria</taxon>
        <taxon>Bdelloidea</taxon>
        <taxon>Philodinida</taxon>
        <taxon>Philodinidae</taxon>
        <taxon>Didymodactylos</taxon>
    </lineage>
</organism>
<dbReference type="InterPro" id="IPR014018">
    <property type="entry name" value="SecA_motor_DEAD"/>
</dbReference>
<dbReference type="Gene3D" id="3.90.1440.10">
    <property type="entry name" value="SecA, preprotein cross-linking domain"/>
    <property type="match status" value="1"/>
</dbReference>
<dbReference type="PANTHER" id="PTHR30612:SF0">
    <property type="entry name" value="CHLOROPLAST PROTEIN-TRANSPORTING ATPASE"/>
    <property type="match status" value="1"/>
</dbReference>
<evidence type="ECO:0000259" key="3">
    <source>
        <dbReference type="PROSITE" id="PS51196"/>
    </source>
</evidence>
<keyword evidence="1" id="KW-0813">Transport</keyword>
<feature type="non-terminal residue" evidence="5">
    <location>
        <position position="1"/>
    </location>
</feature>
<dbReference type="PROSITE" id="PS51196">
    <property type="entry name" value="SECA_MOTOR_DEAD"/>
    <property type="match status" value="1"/>
</dbReference>
<keyword evidence="2" id="KW-0811">Translocation</keyword>
<gene>
    <name evidence="4" type="ORF">OVA965_LOCUS27792</name>
    <name evidence="5" type="ORF">TMI583_LOCUS28542</name>
</gene>
<dbReference type="PANTHER" id="PTHR30612">
    <property type="entry name" value="SECA INNER MEMBRANE COMPONENT OF SEC PROTEIN SECRETION SYSTEM"/>
    <property type="match status" value="1"/>
</dbReference>
<dbReference type="AlphaFoldDB" id="A0A8S2Q8Q1"/>
<dbReference type="GO" id="GO:0006605">
    <property type="term" value="P:protein targeting"/>
    <property type="evidence" value="ECO:0007669"/>
    <property type="project" value="InterPro"/>
</dbReference>
<dbReference type="EMBL" id="CAJOBA010040115">
    <property type="protein sequence ID" value="CAF4089293.1"/>
    <property type="molecule type" value="Genomic_DNA"/>
</dbReference>
<dbReference type="SUPFAM" id="SSF52540">
    <property type="entry name" value="P-loop containing nucleoside triphosphate hydrolases"/>
    <property type="match status" value="1"/>
</dbReference>
<protein>
    <recommendedName>
        <fullName evidence="3">SecA family profile domain-containing protein</fullName>
    </recommendedName>
</protein>
<dbReference type="Gene3D" id="3.40.50.300">
    <property type="entry name" value="P-loop containing nucleotide triphosphate hydrolases"/>
    <property type="match status" value="1"/>
</dbReference>
<dbReference type="GO" id="GO:0016020">
    <property type="term" value="C:membrane"/>
    <property type="evidence" value="ECO:0007669"/>
    <property type="project" value="InterPro"/>
</dbReference>
<comment type="caution">
    <text evidence="5">The sequence shown here is derived from an EMBL/GenBank/DDBJ whole genome shotgun (WGS) entry which is preliminary data.</text>
</comment>
<evidence type="ECO:0000313" key="6">
    <source>
        <dbReference type="Proteomes" id="UP000682733"/>
    </source>
</evidence>
<feature type="domain" description="SecA family profile" evidence="3">
    <location>
        <begin position="9"/>
        <end position="523"/>
    </location>
</feature>
<dbReference type="EMBL" id="CAJNOK010018548">
    <property type="protein sequence ID" value="CAF1284291.1"/>
    <property type="molecule type" value="Genomic_DNA"/>
</dbReference>
<proteinExistence type="predicted"/>
<dbReference type="Proteomes" id="UP000677228">
    <property type="component" value="Unassembled WGS sequence"/>
</dbReference>
<dbReference type="GO" id="GO:0017038">
    <property type="term" value="P:protein import"/>
    <property type="evidence" value="ECO:0007669"/>
    <property type="project" value="InterPro"/>
</dbReference>
<evidence type="ECO:0000313" key="4">
    <source>
        <dbReference type="EMBL" id="CAF1284291.1"/>
    </source>
</evidence>
<evidence type="ECO:0000256" key="2">
    <source>
        <dbReference type="ARBA" id="ARBA00023010"/>
    </source>
</evidence>